<feature type="compositionally biased region" description="Acidic residues" evidence="3">
    <location>
        <begin position="231"/>
        <end position="240"/>
    </location>
</feature>
<comment type="cofactor">
    <cofactor evidence="1">
        <name>Mg(2+)</name>
        <dbReference type="ChEBI" id="CHEBI:18420"/>
    </cofactor>
</comment>
<dbReference type="InterPro" id="IPR015375">
    <property type="entry name" value="NADH_PPase-like_N"/>
</dbReference>
<evidence type="ECO:0000313" key="6">
    <source>
        <dbReference type="Proteomes" id="UP000320762"/>
    </source>
</evidence>
<dbReference type="GO" id="GO:0035529">
    <property type="term" value="F:NADH pyrophosphatase activity"/>
    <property type="evidence" value="ECO:0007669"/>
    <property type="project" value="TreeGrafter"/>
</dbReference>
<feature type="compositionally biased region" description="Pro residues" evidence="3">
    <location>
        <begin position="355"/>
        <end position="377"/>
    </location>
</feature>
<dbReference type="InterPro" id="IPR050241">
    <property type="entry name" value="NAD-cap_RNA_hydrolase_NudC"/>
</dbReference>
<evidence type="ECO:0000256" key="2">
    <source>
        <dbReference type="ARBA" id="ARBA00022801"/>
    </source>
</evidence>
<sequence>MAETHINLFGGSPLNRLSWLRPSQIFLNAASSLPSTRWVLFKSGQPLVSAPRDAPSNIRLAYFSTSDVEPFIGDRPWFAQSQDGSALIPAADANHHTEGARHRGPPLVFLGLEETDAQSGNALPSTDFTDPSTALSKLHGTPYFALDVGDLALPHEQLTATETDHWNAWNKFCPGCRSPRLHPPSSLRPLSPSSLPGKRGLGGDDKDEGEGDKSEGAGDCEDGEGGKAEGGDGEGEDGEGEGGKGEDGEGEDGEGEGGEGTSEGEDCTSVPSQTPVTLTLDLSPSHICPLAYTGVALDLFPLDLSPSHICPLAYTGVALDLFPLAHPSRTRRPRRTRSPIDEHSAPDEYDAPVENTPPPPRNTSPPSCIPPPPPRNTAPPTNASHLCPEHAAPDEHDALGDEHAALIENTTSPSIKQVAPVEGQGAPFEVTRRPHRERIVPVDERGAPVDEHVAPIENTAPPLRP</sequence>
<dbReference type="PANTHER" id="PTHR42904:SF6">
    <property type="entry name" value="NAD-CAPPED RNA HYDROLASE NUDT12"/>
    <property type="match status" value="1"/>
</dbReference>
<feature type="compositionally biased region" description="Basic and acidic residues" evidence="3">
    <location>
        <begin position="437"/>
        <end position="454"/>
    </location>
</feature>
<evidence type="ECO:0000259" key="4">
    <source>
        <dbReference type="Pfam" id="PF09296"/>
    </source>
</evidence>
<dbReference type="GO" id="GO:0019677">
    <property type="term" value="P:NAD+ catabolic process"/>
    <property type="evidence" value="ECO:0007669"/>
    <property type="project" value="TreeGrafter"/>
</dbReference>
<feature type="compositionally biased region" description="Basic and acidic residues" evidence="3">
    <location>
        <begin position="387"/>
        <end position="405"/>
    </location>
</feature>
<dbReference type="GO" id="GO:0006742">
    <property type="term" value="P:NADP+ catabolic process"/>
    <property type="evidence" value="ECO:0007669"/>
    <property type="project" value="TreeGrafter"/>
</dbReference>
<dbReference type="AlphaFoldDB" id="A0A550BVJ8"/>
<dbReference type="STRING" id="97359.A0A550BVJ8"/>
<feature type="compositionally biased region" description="Acidic residues" evidence="3">
    <location>
        <begin position="248"/>
        <end position="266"/>
    </location>
</feature>
<evidence type="ECO:0000313" key="5">
    <source>
        <dbReference type="EMBL" id="TRM56558.1"/>
    </source>
</evidence>
<protein>
    <recommendedName>
        <fullName evidence="4">NADH pyrophosphatase-like N-terminal domain-containing protein</fullName>
    </recommendedName>
</protein>
<feature type="domain" description="NADH pyrophosphatase-like N-terminal" evidence="4">
    <location>
        <begin position="35"/>
        <end position="152"/>
    </location>
</feature>
<proteinExistence type="predicted"/>
<organism evidence="5 6">
    <name type="scientific">Schizophyllum amplum</name>
    <dbReference type="NCBI Taxonomy" id="97359"/>
    <lineage>
        <taxon>Eukaryota</taxon>
        <taxon>Fungi</taxon>
        <taxon>Dikarya</taxon>
        <taxon>Basidiomycota</taxon>
        <taxon>Agaricomycotina</taxon>
        <taxon>Agaricomycetes</taxon>
        <taxon>Agaricomycetidae</taxon>
        <taxon>Agaricales</taxon>
        <taxon>Schizophyllaceae</taxon>
        <taxon>Schizophyllum</taxon>
    </lineage>
</organism>
<dbReference type="GO" id="GO:0005777">
    <property type="term" value="C:peroxisome"/>
    <property type="evidence" value="ECO:0007669"/>
    <property type="project" value="TreeGrafter"/>
</dbReference>
<gene>
    <name evidence="5" type="ORF">BD626DRAFT_575576</name>
</gene>
<evidence type="ECO:0000256" key="3">
    <source>
        <dbReference type="SAM" id="MobiDB-lite"/>
    </source>
</evidence>
<evidence type="ECO:0000256" key="1">
    <source>
        <dbReference type="ARBA" id="ARBA00001946"/>
    </source>
</evidence>
<dbReference type="EMBL" id="VDMD01000066">
    <property type="protein sequence ID" value="TRM56558.1"/>
    <property type="molecule type" value="Genomic_DNA"/>
</dbReference>
<comment type="caution">
    <text evidence="5">The sequence shown here is derived from an EMBL/GenBank/DDBJ whole genome shotgun (WGS) entry which is preliminary data.</text>
</comment>
<name>A0A550BVJ8_9AGAR</name>
<dbReference type="Pfam" id="PF09296">
    <property type="entry name" value="NUDIX-like"/>
    <property type="match status" value="1"/>
</dbReference>
<keyword evidence="6" id="KW-1185">Reference proteome</keyword>
<feature type="region of interest" description="Disordered" evidence="3">
    <location>
        <begin position="329"/>
        <end position="465"/>
    </location>
</feature>
<dbReference type="OrthoDB" id="10249612at2759"/>
<dbReference type="PANTHER" id="PTHR42904">
    <property type="entry name" value="NUDIX HYDROLASE, NUDC SUBFAMILY"/>
    <property type="match status" value="1"/>
</dbReference>
<reference evidence="5 6" key="1">
    <citation type="journal article" date="2019" name="New Phytol.">
        <title>Comparative genomics reveals unique wood-decay strategies and fruiting body development in the Schizophyllaceae.</title>
        <authorList>
            <person name="Almasi E."/>
            <person name="Sahu N."/>
            <person name="Krizsan K."/>
            <person name="Balint B."/>
            <person name="Kovacs G.M."/>
            <person name="Kiss B."/>
            <person name="Cseklye J."/>
            <person name="Drula E."/>
            <person name="Henrissat B."/>
            <person name="Nagy I."/>
            <person name="Chovatia M."/>
            <person name="Adam C."/>
            <person name="LaButti K."/>
            <person name="Lipzen A."/>
            <person name="Riley R."/>
            <person name="Grigoriev I.V."/>
            <person name="Nagy L.G."/>
        </authorList>
    </citation>
    <scope>NUCLEOTIDE SEQUENCE [LARGE SCALE GENOMIC DNA]</scope>
    <source>
        <strain evidence="5 6">NL-1724</strain>
    </source>
</reference>
<keyword evidence="2" id="KW-0378">Hydrolase</keyword>
<accession>A0A550BVJ8</accession>
<dbReference type="GO" id="GO:0005829">
    <property type="term" value="C:cytosol"/>
    <property type="evidence" value="ECO:0007669"/>
    <property type="project" value="TreeGrafter"/>
</dbReference>
<feature type="compositionally biased region" description="Low complexity" evidence="3">
    <location>
        <begin position="183"/>
        <end position="198"/>
    </location>
</feature>
<feature type="region of interest" description="Disordered" evidence="3">
    <location>
        <begin position="183"/>
        <end position="275"/>
    </location>
</feature>
<dbReference type="Proteomes" id="UP000320762">
    <property type="component" value="Unassembled WGS sequence"/>
</dbReference>